<evidence type="ECO:0000256" key="4">
    <source>
        <dbReference type="ARBA" id="ARBA00022448"/>
    </source>
</evidence>
<organism evidence="12 13">
    <name type="scientific">Candidatus Riesia pediculischaeffi</name>
    <dbReference type="NCBI Taxonomy" id="428411"/>
    <lineage>
        <taxon>Bacteria</taxon>
        <taxon>Pseudomonadati</taxon>
        <taxon>Pseudomonadota</taxon>
        <taxon>Gammaproteobacteria</taxon>
        <taxon>Enterobacterales</taxon>
        <taxon>Enterobacteriaceae</taxon>
        <taxon>Candidatus Riesia</taxon>
    </lineage>
</organism>
<dbReference type="KEGG" id="rped:AOQ87_01425"/>
<dbReference type="GO" id="GO:0043952">
    <property type="term" value="P:protein transport by the Sec complex"/>
    <property type="evidence" value="ECO:0007669"/>
    <property type="project" value="TreeGrafter"/>
</dbReference>
<name>A0A1V0HKI6_9ENTR</name>
<dbReference type="GO" id="GO:0015450">
    <property type="term" value="F:protein-transporting ATPase activity"/>
    <property type="evidence" value="ECO:0007669"/>
    <property type="project" value="UniProtKB-UniRule"/>
</dbReference>
<protein>
    <recommendedName>
        <fullName evidence="3 11">Protein-export membrane protein SecG</fullName>
    </recommendedName>
</protein>
<dbReference type="PANTHER" id="PTHR34182:SF1">
    <property type="entry name" value="PROTEIN-EXPORT MEMBRANE PROTEIN SECG"/>
    <property type="match status" value="1"/>
</dbReference>
<evidence type="ECO:0000256" key="5">
    <source>
        <dbReference type="ARBA" id="ARBA00022475"/>
    </source>
</evidence>
<comment type="function">
    <text evidence="11">Involved in protein export. Participates in an early event of protein translocation.</text>
</comment>
<keyword evidence="13" id="KW-1185">Reference proteome</keyword>
<evidence type="ECO:0000256" key="6">
    <source>
        <dbReference type="ARBA" id="ARBA00022692"/>
    </source>
</evidence>
<evidence type="ECO:0000256" key="7">
    <source>
        <dbReference type="ARBA" id="ARBA00022927"/>
    </source>
</evidence>
<keyword evidence="8" id="KW-1133">Transmembrane helix</keyword>
<keyword evidence="5 11" id="KW-1003">Cell membrane</keyword>
<dbReference type="GO" id="GO:0005886">
    <property type="term" value="C:plasma membrane"/>
    <property type="evidence" value="ECO:0007669"/>
    <property type="project" value="UniProtKB-SubCell"/>
</dbReference>
<evidence type="ECO:0000256" key="10">
    <source>
        <dbReference type="ARBA" id="ARBA00023136"/>
    </source>
</evidence>
<keyword evidence="6" id="KW-0812">Transmembrane</keyword>
<evidence type="ECO:0000313" key="12">
    <source>
        <dbReference type="EMBL" id="ARC53333.1"/>
    </source>
</evidence>
<dbReference type="EMBL" id="CP012839">
    <property type="protein sequence ID" value="ARC53333.1"/>
    <property type="molecule type" value="Genomic_DNA"/>
</dbReference>
<comment type="similarity">
    <text evidence="2 11">Belongs to the SecG family.</text>
</comment>
<dbReference type="Pfam" id="PF03840">
    <property type="entry name" value="SecG"/>
    <property type="match status" value="1"/>
</dbReference>
<keyword evidence="4 11" id="KW-0813">Transport</keyword>
<dbReference type="Proteomes" id="UP000242793">
    <property type="component" value="Chromosome"/>
</dbReference>
<accession>A0A1V0HKI6</accession>
<keyword evidence="10" id="KW-0472">Membrane</keyword>
<dbReference type="PRINTS" id="PR01651">
    <property type="entry name" value="SECGEXPORT"/>
</dbReference>
<dbReference type="AlphaFoldDB" id="A0A1V0HKI6"/>
<sequence length="100" mass="11018">MFLIFFIIVQPGKGGEIGSVKGSGASSTFFGSSGSGRFLNKSTVILSTLFFIVSLMMNNIYSRISEEEENKWKNISSSNVKGIVKEREESRMNTLGEIPK</sequence>
<evidence type="ECO:0000313" key="13">
    <source>
        <dbReference type="Proteomes" id="UP000242793"/>
    </source>
</evidence>
<evidence type="ECO:0000256" key="9">
    <source>
        <dbReference type="ARBA" id="ARBA00023010"/>
    </source>
</evidence>
<evidence type="ECO:0000256" key="2">
    <source>
        <dbReference type="ARBA" id="ARBA00008445"/>
    </source>
</evidence>
<dbReference type="NCBIfam" id="TIGR00810">
    <property type="entry name" value="secG"/>
    <property type="match status" value="1"/>
</dbReference>
<reference evidence="12 13" key="1">
    <citation type="submission" date="2015-10" db="EMBL/GenBank/DDBJ databases">
        <title>Survey of human and primate louse endosymbionts.</title>
        <authorList>
            <person name="Boyd B.M."/>
        </authorList>
    </citation>
    <scope>NUCLEOTIDE SEQUENCE [LARGE SCALE GENOMIC DNA]</scope>
    <source>
        <strain evidence="12 13">PTSK</strain>
    </source>
</reference>
<dbReference type="PANTHER" id="PTHR34182">
    <property type="entry name" value="PROTEIN-EXPORT MEMBRANE PROTEIN SECG"/>
    <property type="match status" value="1"/>
</dbReference>
<dbReference type="GO" id="GO:0009306">
    <property type="term" value="P:protein secretion"/>
    <property type="evidence" value="ECO:0007669"/>
    <property type="project" value="UniProtKB-UniRule"/>
</dbReference>
<evidence type="ECO:0000256" key="1">
    <source>
        <dbReference type="ARBA" id="ARBA00004651"/>
    </source>
</evidence>
<keyword evidence="9 11" id="KW-0811">Translocation</keyword>
<gene>
    <name evidence="12" type="ORF">AOQ87_01425</name>
</gene>
<dbReference type="STRING" id="428411.AOQ87_01425"/>
<keyword evidence="7 11" id="KW-0653">Protein transport</keyword>
<comment type="subcellular location">
    <subcellularLocation>
        <location evidence="1 11">Cell membrane</location>
        <topology evidence="1 11">Multi-pass membrane protein</topology>
    </subcellularLocation>
</comment>
<evidence type="ECO:0000256" key="11">
    <source>
        <dbReference type="RuleBase" id="RU365087"/>
    </source>
</evidence>
<dbReference type="GO" id="GO:0065002">
    <property type="term" value="P:intracellular protein transmembrane transport"/>
    <property type="evidence" value="ECO:0007669"/>
    <property type="project" value="TreeGrafter"/>
</dbReference>
<dbReference type="InterPro" id="IPR004692">
    <property type="entry name" value="SecG"/>
</dbReference>
<evidence type="ECO:0000256" key="8">
    <source>
        <dbReference type="ARBA" id="ARBA00022989"/>
    </source>
</evidence>
<proteinExistence type="inferred from homology"/>
<evidence type="ECO:0000256" key="3">
    <source>
        <dbReference type="ARBA" id="ARBA00017876"/>
    </source>
</evidence>